<proteinExistence type="predicted"/>
<reference evidence="1 2" key="1">
    <citation type="submission" date="2018-03" db="EMBL/GenBank/DDBJ databases">
        <title>Genome sequence of Moorella humiferrea DSM 23265.</title>
        <authorList>
            <person name="Poehlein A."/>
            <person name="Daniel R."/>
        </authorList>
    </citation>
    <scope>NUCLEOTIDE SEQUENCE [LARGE SCALE GENOMIC DNA]</scope>
    <source>
        <strain evidence="1 2">DSM 23265</strain>
    </source>
</reference>
<sequence length="68" mass="8147">MSCRERLINLEVLEALLDDYLSRKSVSAPYKRFLLRMIEGQVEILVHNLLQKVDDTIMHNYKNWRQKA</sequence>
<dbReference type="AlphaFoldDB" id="A0A2T0AW85"/>
<evidence type="ECO:0000313" key="2">
    <source>
        <dbReference type="Proteomes" id="UP000238415"/>
    </source>
</evidence>
<comment type="caution">
    <text evidence="1">The sequence shown here is derived from an EMBL/GenBank/DDBJ whole genome shotgun (WGS) entry which is preliminary data.</text>
</comment>
<organism evidence="1 2">
    <name type="scientific">Neomoorella humiferrea</name>
    <dbReference type="NCBI Taxonomy" id="676965"/>
    <lineage>
        <taxon>Bacteria</taxon>
        <taxon>Bacillati</taxon>
        <taxon>Bacillota</taxon>
        <taxon>Clostridia</taxon>
        <taxon>Neomoorellales</taxon>
        <taxon>Neomoorellaceae</taxon>
        <taxon>Neomoorella</taxon>
    </lineage>
</organism>
<dbReference type="EMBL" id="PVXM01000006">
    <property type="protein sequence ID" value="PRR75004.1"/>
    <property type="molecule type" value="Genomic_DNA"/>
</dbReference>
<evidence type="ECO:0000313" key="1">
    <source>
        <dbReference type="EMBL" id="PRR75004.1"/>
    </source>
</evidence>
<gene>
    <name evidence="1" type="ORF">MOHU_05050</name>
</gene>
<accession>A0A2T0AW85</accession>
<dbReference type="Proteomes" id="UP000238415">
    <property type="component" value="Unassembled WGS sequence"/>
</dbReference>
<keyword evidence="2" id="KW-1185">Reference proteome</keyword>
<dbReference type="RefSeq" id="WP_106004528.1">
    <property type="nucleotide sequence ID" value="NZ_CP136419.1"/>
</dbReference>
<name>A0A2T0AW85_9FIRM</name>
<dbReference type="OrthoDB" id="1727098at2"/>
<protein>
    <submittedName>
        <fullName evidence="1">Uncharacterized protein</fullName>
    </submittedName>
</protein>